<reference evidence="2 3" key="1">
    <citation type="submission" date="2012-05" db="EMBL/GenBank/DDBJ databases">
        <title>Recombination and specialization in a pathogen metapopulation.</title>
        <authorList>
            <person name="Gardiner A."/>
            <person name="Kemen E."/>
            <person name="Schultz-Larsen T."/>
            <person name="MacLean D."/>
            <person name="Van Oosterhout C."/>
            <person name="Jones J.D.G."/>
        </authorList>
    </citation>
    <scope>NUCLEOTIDE SEQUENCE [LARGE SCALE GENOMIC DNA]</scope>
    <source>
        <strain evidence="2 3">Ac Nc2</strain>
    </source>
</reference>
<dbReference type="InParanoid" id="A0A024FTA4"/>
<gene>
    <name evidence="2" type="ORF">BN9_082550</name>
</gene>
<evidence type="ECO:0000313" key="3">
    <source>
        <dbReference type="Proteomes" id="UP000053237"/>
    </source>
</evidence>
<dbReference type="EMBL" id="CAIX01000160">
    <property type="protein sequence ID" value="CCI10236.1"/>
    <property type="molecule type" value="Genomic_DNA"/>
</dbReference>
<organism evidence="2 3">
    <name type="scientific">Albugo candida</name>
    <dbReference type="NCBI Taxonomy" id="65357"/>
    <lineage>
        <taxon>Eukaryota</taxon>
        <taxon>Sar</taxon>
        <taxon>Stramenopiles</taxon>
        <taxon>Oomycota</taxon>
        <taxon>Peronosporomycetes</taxon>
        <taxon>Albuginales</taxon>
        <taxon>Albuginaceae</taxon>
        <taxon>Albugo</taxon>
    </lineage>
</organism>
<keyword evidence="1" id="KW-0472">Membrane</keyword>
<dbReference type="Proteomes" id="UP000053237">
    <property type="component" value="Unassembled WGS sequence"/>
</dbReference>
<evidence type="ECO:0000256" key="1">
    <source>
        <dbReference type="SAM" id="Phobius"/>
    </source>
</evidence>
<keyword evidence="1" id="KW-1133">Transmembrane helix</keyword>
<sequence>MYLIQVLQFSLTIVLFIVYILHANATKPPQSSRIADFLYETFNQSHMKCCSVERLTLLISMIFRSIYYDTNCNRIVMQHVQRLYIACIDKTG</sequence>
<comment type="caution">
    <text evidence="2">The sequence shown here is derived from an EMBL/GenBank/DDBJ whole genome shotgun (WGS) entry which is preliminary data.</text>
</comment>
<dbReference type="AlphaFoldDB" id="A0A024FTA4"/>
<keyword evidence="1" id="KW-0812">Transmembrane</keyword>
<name>A0A024FTA4_9STRA</name>
<keyword evidence="3" id="KW-1185">Reference proteome</keyword>
<protein>
    <submittedName>
        <fullName evidence="2">Uncharacterized protein</fullName>
    </submittedName>
</protein>
<feature type="transmembrane region" description="Helical" evidence="1">
    <location>
        <begin position="6"/>
        <end position="25"/>
    </location>
</feature>
<proteinExistence type="predicted"/>
<evidence type="ECO:0000313" key="2">
    <source>
        <dbReference type="EMBL" id="CCI10236.1"/>
    </source>
</evidence>
<accession>A0A024FTA4</accession>